<gene>
    <name evidence="3" type="ORF">F441_18957</name>
</gene>
<evidence type="ECO:0000313" key="4">
    <source>
        <dbReference type="Proteomes" id="UP000018958"/>
    </source>
</evidence>
<dbReference type="Gene3D" id="2.120.10.80">
    <property type="entry name" value="Kelch-type beta propeller"/>
    <property type="match status" value="1"/>
</dbReference>
<dbReference type="AlphaFoldDB" id="W2W0R5"/>
<dbReference type="OrthoDB" id="432528at2759"/>
<keyword evidence="1" id="KW-0880">Kelch repeat</keyword>
<evidence type="ECO:0008006" key="5">
    <source>
        <dbReference type="Google" id="ProtNLM"/>
    </source>
</evidence>
<reference evidence="3 4" key="1">
    <citation type="submission" date="2013-11" db="EMBL/GenBank/DDBJ databases">
        <title>The Genome Sequence of Phytophthora parasitica CJ01A1.</title>
        <authorList>
            <consortium name="The Broad Institute Genomics Platform"/>
            <person name="Russ C."/>
            <person name="Tyler B."/>
            <person name="Panabieres F."/>
            <person name="Shan W."/>
            <person name="Tripathy S."/>
            <person name="Grunwald N."/>
            <person name="Machado M."/>
            <person name="Johnson C.S."/>
            <person name="Walker B."/>
            <person name="Young S.K."/>
            <person name="Zeng Q."/>
            <person name="Gargeya S."/>
            <person name="Fitzgerald M."/>
            <person name="Haas B."/>
            <person name="Abouelleil A."/>
            <person name="Allen A.W."/>
            <person name="Alvarado L."/>
            <person name="Arachchi H.M."/>
            <person name="Berlin A.M."/>
            <person name="Chapman S.B."/>
            <person name="Gainer-Dewar J."/>
            <person name="Goldberg J."/>
            <person name="Griggs A."/>
            <person name="Gujja S."/>
            <person name="Hansen M."/>
            <person name="Howarth C."/>
            <person name="Imamovic A."/>
            <person name="Ireland A."/>
            <person name="Larimer J."/>
            <person name="McCowan C."/>
            <person name="Murphy C."/>
            <person name="Pearson M."/>
            <person name="Poon T.W."/>
            <person name="Priest M."/>
            <person name="Roberts A."/>
            <person name="Saif S."/>
            <person name="Shea T."/>
            <person name="Sisk P."/>
            <person name="Sykes S."/>
            <person name="Wortman J."/>
            <person name="Nusbaum C."/>
            <person name="Birren B."/>
        </authorList>
    </citation>
    <scope>NUCLEOTIDE SEQUENCE [LARGE SCALE GENOMIC DNA]</scope>
    <source>
        <strain evidence="3 4">CJ01A1</strain>
    </source>
</reference>
<dbReference type="InterPro" id="IPR011333">
    <property type="entry name" value="SKP1/BTB/POZ_sf"/>
</dbReference>
<dbReference type="Gene3D" id="3.30.710.10">
    <property type="entry name" value="Potassium Channel Kv1.1, Chain A"/>
    <property type="match status" value="1"/>
</dbReference>
<evidence type="ECO:0000313" key="3">
    <source>
        <dbReference type="EMBL" id="ETP04180.1"/>
    </source>
</evidence>
<dbReference type="EMBL" id="ANIX01003781">
    <property type="protein sequence ID" value="ETP04180.1"/>
    <property type="molecule type" value="Genomic_DNA"/>
</dbReference>
<sequence length="144" mass="16405">MGPCTSLEELYKFNIARKAWSSVPIHGETPVSRTDYSGVLYRDDFYVYGERGESGHNRNDLKFNFVEGTRIFGHKNLCMRAQCFRAMFMGDDDDAVGFFVAADQFGIESLKHLCENKVCQSLTIESVARVLEISDRYHATKLKS</sequence>
<protein>
    <recommendedName>
        <fullName evidence="5">BTB domain-containing protein</fullName>
    </recommendedName>
</protein>
<organism evidence="3 4">
    <name type="scientific">Phytophthora nicotianae CJ01A1</name>
    <dbReference type="NCBI Taxonomy" id="1317063"/>
    <lineage>
        <taxon>Eukaryota</taxon>
        <taxon>Sar</taxon>
        <taxon>Stramenopiles</taxon>
        <taxon>Oomycota</taxon>
        <taxon>Peronosporomycetes</taxon>
        <taxon>Peronosporales</taxon>
        <taxon>Peronosporaceae</taxon>
        <taxon>Phytophthora</taxon>
    </lineage>
</organism>
<evidence type="ECO:0000256" key="1">
    <source>
        <dbReference type="ARBA" id="ARBA00022441"/>
    </source>
</evidence>
<evidence type="ECO:0000256" key="2">
    <source>
        <dbReference type="ARBA" id="ARBA00022737"/>
    </source>
</evidence>
<dbReference type="Proteomes" id="UP000018958">
    <property type="component" value="Unassembled WGS sequence"/>
</dbReference>
<name>W2W0R5_PHYNI</name>
<accession>W2W0R5</accession>
<comment type="caution">
    <text evidence="3">The sequence shown here is derived from an EMBL/GenBank/DDBJ whole genome shotgun (WGS) entry which is preliminary data.</text>
</comment>
<proteinExistence type="predicted"/>
<dbReference type="SUPFAM" id="SSF117281">
    <property type="entry name" value="Kelch motif"/>
    <property type="match status" value="1"/>
</dbReference>
<dbReference type="PANTHER" id="PTHR24413">
    <property type="entry name" value="SPECKLE-TYPE POZ PROTEIN"/>
    <property type="match status" value="1"/>
</dbReference>
<dbReference type="InterPro" id="IPR015915">
    <property type="entry name" value="Kelch-typ_b-propeller"/>
</dbReference>
<keyword evidence="2" id="KW-0677">Repeat</keyword>